<gene>
    <name evidence="2" type="ORF">RF55_15191</name>
</gene>
<evidence type="ECO:0000313" key="3">
    <source>
        <dbReference type="Proteomes" id="UP000036403"/>
    </source>
</evidence>
<dbReference type="PaxDb" id="67767-A0A0J7K713"/>
<dbReference type="EMBL" id="LBMM01012820">
    <property type="protein sequence ID" value="KMQ85976.1"/>
    <property type="molecule type" value="Genomic_DNA"/>
</dbReference>
<evidence type="ECO:0008006" key="4">
    <source>
        <dbReference type="Google" id="ProtNLM"/>
    </source>
</evidence>
<comment type="caution">
    <text evidence="2">The sequence shown here is derived from an EMBL/GenBank/DDBJ whole genome shotgun (WGS) entry which is preliminary data.</text>
</comment>
<evidence type="ECO:0000256" key="1">
    <source>
        <dbReference type="SAM" id="MobiDB-lite"/>
    </source>
</evidence>
<dbReference type="Proteomes" id="UP000036403">
    <property type="component" value="Unassembled WGS sequence"/>
</dbReference>
<dbReference type="AlphaFoldDB" id="A0A0J7K713"/>
<feature type="compositionally biased region" description="Polar residues" evidence="1">
    <location>
        <begin position="83"/>
        <end position="92"/>
    </location>
</feature>
<accession>A0A0J7K713</accession>
<keyword evidence="3" id="KW-1185">Reference proteome</keyword>
<reference evidence="2 3" key="1">
    <citation type="submission" date="2015-04" db="EMBL/GenBank/DDBJ databases">
        <title>Lasius niger genome sequencing.</title>
        <authorList>
            <person name="Konorov E.A."/>
            <person name="Nikitin M.A."/>
            <person name="Kirill M.V."/>
            <person name="Chang P."/>
        </authorList>
    </citation>
    <scope>NUCLEOTIDE SEQUENCE [LARGE SCALE GENOMIC DNA]</scope>
    <source>
        <tissue evidence="2">Whole</tissue>
    </source>
</reference>
<feature type="region of interest" description="Disordered" evidence="1">
    <location>
        <begin position="1"/>
        <end position="118"/>
    </location>
</feature>
<evidence type="ECO:0000313" key="2">
    <source>
        <dbReference type="EMBL" id="KMQ85976.1"/>
    </source>
</evidence>
<name>A0A0J7K713_LASNI</name>
<dbReference type="OrthoDB" id="7554612at2759"/>
<sequence>MDWDPLPQRPPKSKTQKPRVIANVQLAPSRERGTPRKLKIGSTVNAEEDLEDAPNGTKRVNDSDWTASNRKSRRRNRLKSDSGISGNNNQARSHPKESEKRPKVKGVGPSRMPPKTAAVSITGRSKDFSYRDALMNAKKEISLTELKIEKTRIRRTANGGYLIEILDANGEDKAKALLKKLRALLPEEQAVVAPVTSGELRFIGLDDTISVEEVAELIALEGKCDVEKVKVGSI</sequence>
<organism evidence="2 3">
    <name type="scientific">Lasius niger</name>
    <name type="common">Black garden ant</name>
    <dbReference type="NCBI Taxonomy" id="67767"/>
    <lineage>
        <taxon>Eukaryota</taxon>
        <taxon>Metazoa</taxon>
        <taxon>Ecdysozoa</taxon>
        <taxon>Arthropoda</taxon>
        <taxon>Hexapoda</taxon>
        <taxon>Insecta</taxon>
        <taxon>Pterygota</taxon>
        <taxon>Neoptera</taxon>
        <taxon>Endopterygota</taxon>
        <taxon>Hymenoptera</taxon>
        <taxon>Apocrita</taxon>
        <taxon>Aculeata</taxon>
        <taxon>Formicoidea</taxon>
        <taxon>Formicidae</taxon>
        <taxon>Formicinae</taxon>
        <taxon>Lasius</taxon>
        <taxon>Lasius</taxon>
    </lineage>
</organism>
<proteinExistence type="predicted"/>
<protein>
    <recommendedName>
        <fullName evidence="4">Gag-pol polyprotein</fullName>
    </recommendedName>
</protein>